<accession>A0A855GRZ2</accession>
<dbReference type="AlphaFoldDB" id="A0A855GRZ2"/>
<comment type="caution">
    <text evidence="1">The sequence shown here is derived from an EMBL/GenBank/DDBJ whole genome shotgun (WGS) entry which is preliminary data.</text>
</comment>
<evidence type="ECO:0000313" key="1">
    <source>
        <dbReference type="EMBL" id="PKE25555.1"/>
    </source>
</evidence>
<protein>
    <submittedName>
        <fullName evidence="1">Uncharacterized protein</fullName>
    </submittedName>
</protein>
<evidence type="ECO:0000313" key="2">
    <source>
        <dbReference type="Proteomes" id="UP000233482"/>
    </source>
</evidence>
<name>A0A855GRZ2_9STAP</name>
<gene>
    <name evidence="1" type="ORF">CW686_09805</name>
</gene>
<dbReference type="Proteomes" id="UP000233482">
    <property type="component" value="Unassembled WGS sequence"/>
</dbReference>
<dbReference type="Gene3D" id="3.30.460.40">
    <property type="match status" value="1"/>
</dbReference>
<sequence>MIVKINDLDINNWNPYSLKTMIDIFSNCNFNWYLAGGHALDLYIGFKTREHSDIDILIDIHDIQILVSYLSNFTFYIARNGELIEYNNKILKPSDSLWVTEKNNAFFVFEVLIFESHNSCWTYKRNNEIKLDINQIFFFKNNIKVLNPEIQLLYKVDNLKLREKDILDVKNIFYVLGDNQKKWLIKSSKEKKWQKYIL</sequence>
<reference evidence="1 2" key="1">
    <citation type="submission" date="2017-12" db="EMBL/GenBank/DDBJ databases">
        <title>Genomics of Macrococcus caseolyticus.</title>
        <authorList>
            <person name="MacFadyen A.C."/>
            <person name="Paterson G.K."/>
        </authorList>
    </citation>
    <scope>NUCLEOTIDE SEQUENCE [LARGE SCALE GENOMIC DNA]</scope>
    <source>
        <strain evidence="1 2">5788_EF188</strain>
    </source>
</reference>
<dbReference type="Pfam" id="PF10706">
    <property type="entry name" value="Aminoglyc_resit"/>
    <property type="match status" value="1"/>
</dbReference>
<dbReference type="InterPro" id="IPR043519">
    <property type="entry name" value="NT_sf"/>
</dbReference>
<dbReference type="SUPFAM" id="SSF81301">
    <property type="entry name" value="Nucleotidyltransferase"/>
    <property type="match status" value="1"/>
</dbReference>
<dbReference type="EMBL" id="PIXC01000023">
    <property type="protein sequence ID" value="PKE25555.1"/>
    <property type="molecule type" value="Genomic_DNA"/>
</dbReference>
<dbReference type="RefSeq" id="WP_101041606.1">
    <property type="nucleotide sequence ID" value="NZ_CP073801.1"/>
</dbReference>
<organism evidence="1 2">
    <name type="scientific">Macrococcoides caseolyticum</name>
    <dbReference type="NCBI Taxonomy" id="69966"/>
    <lineage>
        <taxon>Bacteria</taxon>
        <taxon>Bacillati</taxon>
        <taxon>Bacillota</taxon>
        <taxon>Bacilli</taxon>
        <taxon>Bacillales</taxon>
        <taxon>Staphylococcaceae</taxon>
        <taxon>Macrococcoides</taxon>
    </lineage>
</organism>
<proteinExistence type="predicted"/>
<dbReference type="InterPro" id="IPR019646">
    <property type="entry name" value="Aminoglyc_AdlTrfase"/>
</dbReference>